<accession>Q3A2N1</accession>
<organism evidence="2 3">
    <name type="scientific">Syntrophotalea carbinolica (strain DSM 2380 / NBRC 103641 / GraBd1)</name>
    <name type="common">Pelobacter carbinolicus</name>
    <dbReference type="NCBI Taxonomy" id="338963"/>
    <lineage>
        <taxon>Bacteria</taxon>
        <taxon>Pseudomonadati</taxon>
        <taxon>Thermodesulfobacteriota</taxon>
        <taxon>Desulfuromonadia</taxon>
        <taxon>Desulfuromonadales</taxon>
        <taxon>Syntrophotaleaceae</taxon>
        <taxon>Syntrophotalea</taxon>
    </lineage>
</organism>
<evidence type="ECO:0000313" key="3">
    <source>
        <dbReference type="Proteomes" id="UP000002534"/>
    </source>
</evidence>
<reference evidence="3" key="1">
    <citation type="submission" date="2005-10" db="EMBL/GenBank/DDBJ databases">
        <title>Complete sequence of Pelobacter carbinolicus DSM 2380.</title>
        <authorList>
            <person name="Copeland A."/>
            <person name="Lucas S."/>
            <person name="Lapidus A."/>
            <person name="Barry K."/>
            <person name="Detter J.C."/>
            <person name="Glavina T."/>
            <person name="Hammon N."/>
            <person name="Israni S."/>
            <person name="Pitluck S."/>
            <person name="Chertkov O."/>
            <person name="Schmutz J."/>
            <person name="Larimer F."/>
            <person name="Land M."/>
            <person name="Kyrpides N."/>
            <person name="Ivanova N."/>
            <person name="Richardson P."/>
        </authorList>
    </citation>
    <scope>NUCLEOTIDE SEQUENCE [LARGE SCALE GENOMIC DNA]</scope>
    <source>
        <strain evidence="3">DSM 2380 / NBRC 103641 / GraBd1</strain>
    </source>
</reference>
<dbReference type="STRING" id="338963.Pcar_2137"/>
<dbReference type="InterPro" id="IPR052534">
    <property type="entry name" value="Extracell_DNA_Util/SecSys_Comp"/>
</dbReference>
<dbReference type="InterPro" id="IPR007813">
    <property type="entry name" value="PilN"/>
</dbReference>
<dbReference type="KEGG" id="pca:Pcar_2137"/>
<dbReference type="PANTHER" id="PTHR40278">
    <property type="entry name" value="DNA UTILIZATION PROTEIN HOFN"/>
    <property type="match status" value="1"/>
</dbReference>
<keyword evidence="3" id="KW-1185">Reference proteome</keyword>
<dbReference type="HOGENOM" id="CLU_081304_0_0_7"/>
<evidence type="ECO:0000256" key="1">
    <source>
        <dbReference type="SAM" id="Phobius"/>
    </source>
</evidence>
<dbReference type="Proteomes" id="UP000002534">
    <property type="component" value="Chromosome"/>
</dbReference>
<dbReference type="eggNOG" id="COG3166">
    <property type="taxonomic scope" value="Bacteria"/>
</dbReference>
<keyword evidence="1" id="KW-0472">Membrane</keyword>
<dbReference type="GO" id="GO:0043107">
    <property type="term" value="P:type IV pilus-dependent motility"/>
    <property type="evidence" value="ECO:0007669"/>
    <property type="project" value="TreeGrafter"/>
</dbReference>
<keyword evidence="1" id="KW-0812">Transmembrane</keyword>
<dbReference type="GO" id="GO:0043683">
    <property type="term" value="P:type IV pilus assembly"/>
    <property type="evidence" value="ECO:0007669"/>
    <property type="project" value="TreeGrafter"/>
</dbReference>
<reference evidence="2 3" key="2">
    <citation type="journal article" date="2012" name="BMC Genomics">
        <title>The genome of Pelobacter carbinolicus reveals surprising metabolic capabilities and physiological features.</title>
        <authorList>
            <person name="Aklujkar M."/>
            <person name="Haveman S.A."/>
            <person name="Didonato R.Jr."/>
            <person name="Chertkov O."/>
            <person name="Han C.S."/>
            <person name="Land M.L."/>
            <person name="Brown P."/>
            <person name="Lovley D.R."/>
        </authorList>
    </citation>
    <scope>NUCLEOTIDE SEQUENCE [LARGE SCALE GENOMIC DNA]</scope>
    <source>
        <strain evidence="3">DSM 2380 / NBRC 103641 / GraBd1</strain>
    </source>
</reference>
<protein>
    <submittedName>
        <fullName evidence="2">Type IV pilus biogenesis protein PilN</fullName>
    </submittedName>
</protein>
<name>Q3A2N1_SYNC1</name>
<proteinExistence type="predicted"/>
<sequence>MIRINLLPVRAAQKRARFQREIFFCVVAVVFALLVCSALYVQSRIKIAGEKALIAEYNKEIASLKSVLGEVAEFKKKQTEYQDKLNVLADLKRKKNGPIHLLDDLNRALPDKLWLESFQEESGGVKIKGVGVSEKSVAGFITALESSPYFRDVDLKVTKQVEQDGVKLQSFEIYCKQDAPPIKVSGKEGSKI</sequence>
<dbReference type="RefSeq" id="WP_011341889.1">
    <property type="nucleotide sequence ID" value="NC_007498.2"/>
</dbReference>
<dbReference type="OrthoDB" id="5296173at2"/>
<gene>
    <name evidence="2" type="primary">pilN</name>
    <name evidence="2" type="ordered locus">Pcar_2137</name>
</gene>
<keyword evidence="1" id="KW-1133">Transmembrane helix</keyword>
<dbReference type="EMBL" id="CP000142">
    <property type="protein sequence ID" value="ABA89376.1"/>
    <property type="molecule type" value="Genomic_DNA"/>
</dbReference>
<evidence type="ECO:0000313" key="2">
    <source>
        <dbReference type="EMBL" id="ABA89376.1"/>
    </source>
</evidence>
<dbReference type="PANTHER" id="PTHR40278:SF2">
    <property type="entry name" value="TYPE IV PILUS INNER MEMBRANE COMPONENT PILN"/>
    <property type="match status" value="1"/>
</dbReference>
<dbReference type="AlphaFoldDB" id="Q3A2N1"/>
<feature type="transmembrane region" description="Helical" evidence="1">
    <location>
        <begin position="21"/>
        <end position="41"/>
    </location>
</feature>
<dbReference type="Pfam" id="PF05137">
    <property type="entry name" value="PilN"/>
    <property type="match status" value="1"/>
</dbReference>